<reference evidence="7 8" key="1">
    <citation type="submission" date="2023-07" db="EMBL/GenBank/DDBJ databases">
        <title>Genomic Encyclopedia of Type Strains, Phase IV (KMG-IV): sequencing the most valuable type-strain genomes for metagenomic binning, comparative biology and taxonomic classification.</title>
        <authorList>
            <person name="Goeker M."/>
        </authorList>
    </citation>
    <scope>NUCLEOTIDE SEQUENCE [LARGE SCALE GENOMIC DNA]</scope>
    <source>
        <strain evidence="7 8">DSM 19154</strain>
    </source>
</reference>
<dbReference type="Proteomes" id="UP001225034">
    <property type="component" value="Unassembled WGS sequence"/>
</dbReference>
<dbReference type="Pfam" id="PF06803">
    <property type="entry name" value="DUF1232"/>
    <property type="match status" value="1"/>
</dbReference>
<proteinExistence type="predicted"/>
<evidence type="ECO:0000313" key="8">
    <source>
        <dbReference type="Proteomes" id="UP001225034"/>
    </source>
</evidence>
<evidence type="ECO:0000313" key="7">
    <source>
        <dbReference type="EMBL" id="MDQ0206904.1"/>
    </source>
</evidence>
<accession>A0ABT9YGS7</accession>
<keyword evidence="8" id="KW-1185">Reference proteome</keyword>
<comment type="subcellular location">
    <subcellularLocation>
        <location evidence="1">Endomembrane system</location>
        <topology evidence="1">Multi-pass membrane protein</topology>
    </subcellularLocation>
</comment>
<dbReference type="EMBL" id="JAUSUA010000002">
    <property type="protein sequence ID" value="MDQ0206904.1"/>
    <property type="molecule type" value="Genomic_DNA"/>
</dbReference>
<sequence length="145" mass="16610">MTKKEQVDLQDPSHLAAYQEEYDEKSFWHKIKKYSKKVGGTGIYVVFLLYYTFRKPDLPLKVRTTILGALGYFVMPIDIIPDLTPFIGYTDDMVALMGALMMVAAYIDDQSKEMARAKVEQLFGESMLEDLKPIDTKLAKKQESL</sequence>
<evidence type="ECO:0000259" key="6">
    <source>
        <dbReference type="Pfam" id="PF06803"/>
    </source>
</evidence>
<organism evidence="7 8">
    <name type="scientific">Alkalicoccobacillus murimartini</name>
    <dbReference type="NCBI Taxonomy" id="171685"/>
    <lineage>
        <taxon>Bacteria</taxon>
        <taxon>Bacillati</taxon>
        <taxon>Bacillota</taxon>
        <taxon>Bacilli</taxon>
        <taxon>Bacillales</taxon>
        <taxon>Bacillaceae</taxon>
        <taxon>Alkalicoccobacillus</taxon>
    </lineage>
</organism>
<feature type="transmembrane region" description="Helical" evidence="5">
    <location>
        <begin position="86"/>
        <end position="107"/>
    </location>
</feature>
<evidence type="ECO:0000256" key="2">
    <source>
        <dbReference type="ARBA" id="ARBA00022692"/>
    </source>
</evidence>
<evidence type="ECO:0000256" key="1">
    <source>
        <dbReference type="ARBA" id="ARBA00004127"/>
    </source>
</evidence>
<name>A0ABT9YGS7_9BACI</name>
<dbReference type="InterPro" id="IPR010652">
    <property type="entry name" value="DUF1232"/>
</dbReference>
<comment type="caution">
    <text evidence="7">The sequence shown here is derived from an EMBL/GenBank/DDBJ whole genome shotgun (WGS) entry which is preliminary data.</text>
</comment>
<evidence type="ECO:0000256" key="4">
    <source>
        <dbReference type="ARBA" id="ARBA00023136"/>
    </source>
</evidence>
<keyword evidence="4 5" id="KW-0472">Membrane</keyword>
<evidence type="ECO:0000256" key="3">
    <source>
        <dbReference type="ARBA" id="ARBA00022989"/>
    </source>
</evidence>
<keyword evidence="3 5" id="KW-1133">Transmembrane helix</keyword>
<gene>
    <name evidence="7" type="ORF">J2S05_001703</name>
</gene>
<feature type="domain" description="DUF1232" evidence="6">
    <location>
        <begin position="63"/>
        <end position="97"/>
    </location>
</feature>
<evidence type="ECO:0000256" key="5">
    <source>
        <dbReference type="SAM" id="Phobius"/>
    </source>
</evidence>
<keyword evidence="2 5" id="KW-0812">Transmembrane</keyword>
<dbReference type="RefSeq" id="WP_306981772.1">
    <property type="nucleotide sequence ID" value="NZ_JAUSUA010000002.1"/>
</dbReference>
<protein>
    <submittedName>
        <fullName evidence="7">Uncharacterized membrane protein YkvA (DUF1232 family)</fullName>
    </submittedName>
</protein>
<feature type="transmembrane region" description="Helical" evidence="5">
    <location>
        <begin position="34"/>
        <end position="53"/>
    </location>
</feature>